<keyword evidence="2" id="KW-1185">Reference proteome</keyword>
<protein>
    <submittedName>
        <fullName evidence="1">Zinc knuckle domain protein</fullName>
    </submittedName>
</protein>
<dbReference type="Proteomes" id="UP001149079">
    <property type="component" value="Unassembled WGS sequence"/>
</dbReference>
<dbReference type="RefSeq" id="XP_056523554.1">
    <property type="nucleotide sequence ID" value="XM_056664497.1"/>
</dbReference>
<dbReference type="OrthoDB" id="4357760at2759"/>
<gene>
    <name evidence="1" type="ORF">N7515_003753</name>
</gene>
<evidence type="ECO:0000313" key="2">
    <source>
        <dbReference type="Proteomes" id="UP001149079"/>
    </source>
</evidence>
<sequence>MFIYINNIDYAEVEYFHKGLPARVNDLPVTIPEKRDDGKQKEFADFLARKEGISDNPPDALWGVRVVPTHAHQQAQGAHNIQKQAASMVSGAFRTTAAEALNTELHLPPISVHMSRLVKETALRLRTGPVFAVPPLMLRRRPAEERD</sequence>
<evidence type="ECO:0000313" key="1">
    <source>
        <dbReference type="EMBL" id="KAJ5138905.1"/>
    </source>
</evidence>
<name>A0A9W9H577_9EURO</name>
<dbReference type="AlphaFoldDB" id="A0A9W9H577"/>
<dbReference type="GeneID" id="81403667"/>
<proteinExistence type="predicted"/>
<reference evidence="1" key="2">
    <citation type="journal article" date="2023" name="IMA Fungus">
        <title>Comparative genomic study of the Penicillium genus elucidates a diverse pangenome and 15 lateral gene transfer events.</title>
        <authorList>
            <person name="Petersen C."/>
            <person name="Sorensen T."/>
            <person name="Nielsen M.R."/>
            <person name="Sondergaard T.E."/>
            <person name="Sorensen J.L."/>
            <person name="Fitzpatrick D.A."/>
            <person name="Frisvad J.C."/>
            <person name="Nielsen K.L."/>
        </authorList>
    </citation>
    <scope>NUCLEOTIDE SEQUENCE</scope>
    <source>
        <strain evidence="1">IBT 22155</strain>
    </source>
</reference>
<accession>A0A9W9H577</accession>
<comment type="caution">
    <text evidence="1">The sequence shown here is derived from an EMBL/GenBank/DDBJ whole genome shotgun (WGS) entry which is preliminary data.</text>
</comment>
<dbReference type="EMBL" id="JAPQKL010000003">
    <property type="protein sequence ID" value="KAJ5138905.1"/>
    <property type="molecule type" value="Genomic_DNA"/>
</dbReference>
<organism evidence="1 2">
    <name type="scientific">Penicillium bovifimosum</name>
    <dbReference type="NCBI Taxonomy" id="126998"/>
    <lineage>
        <taxon>Eukaryota</taxon>
        <taxon>Fungi</taxon>
        <taxon>Dikarya</taxon>
        <taxon>Ascomycota</taxon>
        <taxon>Pezizomycotina</taxon>
        <taxon>Eurotiomycetes</taxon>
        <taxon>Eurotiomycetidae</taxon>
        <taxon>Eurotiales</taxon>
        <taxon>Aspergillaceae</taxon>
        <taxon>Penicillium</taxon>
    </lineage>
</organism>
<reference evidence="1" key="1">
    <citation type="submission" date="2022-11" db="EMBL/GenBank/DDBJ databases">
        <authorList>
            <person name="Petersen C."/>
        </authorList>
    </citation>
    <scope>NUCLEOTIDE SEQUENCE</scope>
    <source>
        <strain evidence="1">IBT 22155</strain>
    </source>
</reference>